<dbReference type="InterPro" id="IPR003591">
    <property type="entry name" value="Leu-rich_rpt_typical-subtyp"/>
</dbReference>
<dbReference type="SMART" id="SM00365">
    <property type="entry name" value="LRR_SD22"/>
    <property type="match status" value="3"/>
</dbReference>
<dbReference type="KEGG" id="dci:103511885"/>
<evidence type="ECO:0000256" key="2">
    <source>
        <dbReference type="ARBA" id="ARBA00022737"/>
    </source>
</evidence>
<name>A0A3Q0J2X8_DIACI</name>
<dbReference type="PaxDb" id="121845-A0A3Q0J2X8"/>
<dbReference type="Pfam" id="PF13855">
    <property type="entry name" value="LRR_8"/>
    <property type="match status" value="1"/>
</dbReference>
<dbReference type="OMA" id="TTMGNGT"/>
<dbReference type="GeneID" id="103511885"/>
<gene>
    <name evidence="5" type="primary">LOC103511885</name>
</gene>
<dbReference type="Proteomes" id="UP000079169">
    <property type="component" value="Unplaced"/>
</dbReference>
<organism evidence="4 5">
    <name type="scientific">Diaphorina citri</name>
    <name type="common">Asian citrus psyllid</name>
    <dbReference type="NCBI Taxonomy" id="121845"/>
    <lineage>
        <taxon>Eukaryota</taxon>
        <taxon>Metazoa</taxon>
        <taxon>Ecdysozoa</taxon>
        <taxon>Arthropoda</taxon>
        <taxon>Hexapoda</taxon>
        <taxon>Insecta</taxon>
        <taxon>Pterygota</taxon>
        <taxon>Neoptera</taxon>
        <taxon>Paraneoptera</taxon>
        <taxon>Hemiptera</taxon>
        <taxon>Sternorrhyncha</taxon>
        <taxon>Psylloidea</taxon>
        <taxon>Psyllidae</taxon>
        <taxon>Diaphorininae</taxon>
        <taxon>Diaphorina</taxon>
    </lineage>
</organism>
<dbReference type="PANTHER" id="PTHR24366:SF96">
    <property type="entry name" value="LEUCINE RICH REPEAT CONTAINING 53"/>
    <property type="match status" value="1"/>
</dbReference>
<reference evidence="5" key="1">
    <citation type="submission" date="2025-08" db="UniProtKB">
        <authorList>
            <consortium name="RefSeq"/>
        </authorList>
    </citation>
    <scope>IDENTIFICATION</scope>
</reference>
<feature type="signal peptide" evidence="3">
    <location>
        <begin position="1"/>
        <end position="19"/>
    </location>
</feature>
<dbReference type="PANTHER" id="PTHR24366">
    <property type="entry name" value="IG(IMMUNOGLOBULIN) AND LRR(LEUCINE RICH REPEAT) DOMAINS"/>
    <property type="match status" value="1"/>
</dbReference>
<dbReference type="InterPro" id="IPR032675">
    <property type="entry name" value="LRR_dom_sf"/>
</dbReference>
<keyword evidence="2" id="KW-0677">Repeat</keyword>
<protein>
    <submittedName>
        <fullName evidence="5">Chondroadherin-like protein</fullName>
    </submittedName>
</protein>
<proteinExistence type="predicted"/>
<dbReference type="STRING" id="121845.A0A3Q0J2X8"/>
<sequence>MRSLLVTTALLLLVHQASAFCPPDCDCNDETLVVTCKEANLDVIPLTLNPSIQRLVLKYNRIKTVDSAIQFYLSLQHVDLSHNHLVNIPIGGFEPQEKLVELQLNHNKLSSVNNKTFIGLKSLKVLNLRGNFLEDLPGRLFAPLSHLEELDLGQNRISRHKFGQVKKIIGVDNNKTETTSSDFDKIKQLVLTNQNLKEFLSDAEDKFKTNIDVRESEMKLLASDLKQLSEKVKF</sequence>
<dbReference type="AlphaFoldDB" id="A0A3Q0J2X8"/>
<dbReference type="PROSITE" id="PS51450">
    <property type="entry name" value="LRR"/>
    <property type="match status" value="2"/>
</dbReference>
<keyword evidence="3" id="KW-0732">Signal</keyword>
<dbReference type="SUPFAM" id="SSF52058">
    <property type="entry name" value="L domain-like"/>
    <property type="match status" value="1"/>
</dbReference>
<accession>A0A3Q0J2X8</accession>
<dbReference type="InterPro" id="IPR001611">
    <property type="entry name" value="Leu-rich_rpt"/>
</dbReference>
<evidence type="ECO:0000256" key="1">
    <source>
        <dbReference type="ARBA" id="ARBA00022614"/>
    </source>
</evidence>
<evidence type="ECO:0000313" key="4">
    <source>
        <dbReference type="Proteomes" id="UP000079169"/>
    </source>
</evidence>
<evidence type="ECO:0000313" key="5">
    <source>
        <dbReference type="RefSeq" id="XP_026681303.1"/>
    </source>
</evidence>
<dbReference type="SMART" id="SM00369">
    <property type="entry name" value="LRR_TYP"/>
    <property type="match status" value="4"/>
</dbReference>
<keyword evidence="4" id="KW-1185">Reference proteome</keyword>
<feature type="chain" id="PRO_5018145505" evidence="3">
    <location>
        <begin position="20"/>
        <end position="234"/>
    </location>
</feature>
<dbReference type="Pfam" id="PF00560">
    <property type="entry name" value="LRR_1"/>
    <property type="match status" value="1"/>
</dbReference>
<evidence type="ECO:0000256" key="3">
    <source>
        <dbReference type="SAM" id="SignalP"/>
    </source>
</evidence>
<keyword evidence="1" id="KW-0433">Leucine-rich repeat</keyword>
<dbReference type="RefSeq" id="XP_026681303.1">
    <property type="nucleotide sequence ID" value="XM_026825502.1"/>
</dbReference>
<dbReference type="Gene3D" id="3.80.10.10">
    <property type="entry name" value="Ribonuclease Inhibitor"/>
    <property type="match status" value="1"/>
</dbReference>